<keyword evidence="2" id="KW-1133">Transmembrane helix</keyword>
<dbReference type="EMBL" id="CAJOBR010000032">
    <property type="protein sequence ID" value="CAF4451461.1"/>
    <property type="molecule type" value="Genomic_DNA"/>
</dbReference>
<organism evidence="4 5">
    <name type="scientific">Rotaria socialis</name>
    <dbReference type="NCBI Taxonomy" id="392032"/>
    <lineage>
        <taxon>Eukaryota</taxon>
        <taxon>Metazoa</taxon>
        <taxon>Spiralia</taxon>
        <taxon>Gnathifera</taxon>
        <taxon>Rotifera</taxon>
        <taxon>Eurotatoria</taxon>
        <taxon>Bdelloidea</taxon>
        <taxon>Philodinida</taxon>
        <taxon>Philodinidae</taxon>
        <taxon>Rotaria</taxon>
    </lineage>
</organism>
<name>A0A820SDM3_9BILA</name>
<protein>
    <submittedName>
        <fullName evidence="4">Uncharacterized protein</fullName>
    </submittedName>
</protein>
<feature type="region of interest" description="Disordered" evidence="1">
    <location>
        <begin position="530"/>
        <end position="555"/>
    </location>
</feature>
<dbReference type="Proteomes" id="UP000663851">
    <property type="component" value="Unassembled WGS sequence"/>
</dbReference>
<sequence length="571" mass="65562">MLEKSHSRPKLIMTNRIKDLQSIVFLLFSLTRASHFLGGSFTYRHIEQPINHNSYESIVVEIRFHMSDHYFICTPEQINEHMIVYFIGESVPYDEINHRYLWYETESIKRNKYFYNIECMSDSHNRACKHFQEKTWAYCESANQNNGYSILRRQFLLIFEKYKPIQLRYSSCCWANSTVKNFHLELSIETKLNRINSSPYPHIPASYYVDFNEPRDIKIYVFDADNDEIVCERFKDDLGGFLTVHADANCKLTYQTNRLGKQFGQFWLMDRNNNQILSRSLISIQIHVLKDIICNVQPEIVVENKADHSNISTIKIKQSVNLTVNLNPNCLLIEPQDQTITELTTLCTNNQPVVSANGGIEVIFQCSPDLCEKYQICFVGEFSRKLPSTEIKCFSIQVIGTDDECAHASSNRSFLKPPNRHFVIAEPITRIESTITSTALSSKSIASKATSTLPWPISKASHSSEAKSRRWLWISATVMFSLFIGFIGYVGFKKKLITFMRHSLDSDGFRLSSRSDSSITITSDVAPIYPSSKQINASPGHHSSYDDSPGSPKRVKIRAQHIRLGALDEED</sequence>
<evidence type="ECO:0000313" key="5">
    <source>
        <dbReference type="Proteomes" id="UP000663848"/>
    </source>
</evidence>
<evidence type="ECO:0000256" key="2">
    <source>
        <dbReference type="SAM" id="Phobius"/>
    </source>
</evidence>
<feature type="transmembrane region" description="Helical" evidence="2">
    <location>
        <begin position="471"/>
        <end position="492"/>
    </location>
</feature>
<reference evidence="4" key="1">
    <citation type="submission" date="2021-02" db="EMBL/GenBank/DDBJ databases">
        <authorList>
            <person name="Nowell W R."/>
        </authorList>
    </citation>
    <scope>NUCLEOTIDE SEQUENCE</scope>
</reference>
<keyword evidence="2" id="KW-0812">Transmembrane</keyword>
<proteinExistence type="predicted"/>
<dbReference type="AlphaFoldDB" id="A0A820SDM3"/>
<dbReference type="Proteomes" id="UP000663848">
    <property type="component" value="Unassembled WGS sequence"/>
</dbReference>
<comment type="caution">
    <text evidence="4">The sequence shown here is derived from an EMBL/GenBank/DDBJ whole genome shotgun (WGS) entry which is preliminary data.</text>
</comment>
<evidence type="ECO:0000313" key="3">
    <source>
        <dbReference type="EMBL" id="CAF4383837.1"/>
    </source>
</evidence>
<gene>
    <name evidence="3" type="ORF">HFQ381_LOCUS18929</name>
    <name evidence="4" type="ORF">QYT958_LOCUS674</name>
</gene>
<keyword evidence="2" id="KW-0472">Membrane</keyword>
<evidence type="ECO:0000256" key="1">
    <source>
        <dbReference type="SAM" id="MobiDB-lite"/>
    </source>
</evidence>
<accession>A0A820SDM3</accession>
<dbReference type="EMBL" id="CAJOBO010001495">
    <property type="protein sequence ID" value="CAF4383837.1"/>
    <property type="molecule type" value="Genomic_DNA"/>
</dbReference>
<evidence type="ECO:0000313" key="4">
    <source>
        <dbReference type="EMBL" id="CAF4451461.1"/>
    </source>
</evidence>